<feature type="short sequence motif" description="DGA/G" evidence="4">
    <location>
        <begin position="201"/>
        <end position="203"/>
    </location>
</feature>
<feature type="short sequence motif" description="GXSXG" evidence="4">
    <location>
        <begin position="54"/>
        <end position="58"/>
    </location>
</feature>
<dbReference type="OrthoDB" id="2339873at2"/>
<dbReference type="Pfam" id="PF01734">
    <property type="entry name" value="Patatin"/>
    <property type="match status" value="1"/>
</dbReference>
<accession>A0A372JEM1</accession>
<comment type="caution">
    <text evidence="6">The sequence shown here is derived from an EMBL/GenBank/DDBJ whole genome shotgun (WGS) entry which is preliminary data.</text>
</comment>
<evidence type="ECO:0000256" key="2">
    <source>
        <dbReference type="ARBA" id="ARBA00022963"/>
    </source>
</evidence>
<reference evidence="6 7" key="1">
    <citation type="submission" date="2018-08" db="EMBL/GenBank/DDBJ databases">
        <title>Actinomadura jelena sp. nov., a novel Actinomycete isolated from soil in Chad.</title>
        <authorList>
            <person name="Shi L."/>
        </authorList>
    </citation>
    <scope>NUCLEOTIDE SEQUENCE [LARGE SCALE GENOMIC DNA]</scope>
    <source>
        <strain evidence="6 7">NEAU-G17</strain>
    </source>
</reference>
<keyword evidence="1 4" id="KW-0378">Hydrolase</keyword>
<dbReference type="PROSITE" id="PS51635">
    <property type="entry name" value="PNPLA"/>
    <property type="match status" value="1"/>
</dbReference>
<dbReference type="SUPFAM" id="SSF52151">
    <property type="entry name" value="FabD/lysophospholipase-like"/>
    <property type="match status" value="1"/>
</dbReference>
<evidence type="ECO:0000313" key="6">
    <source>
        <dbReference type="EMBL" id="RFU38422.1"/>
    </source>
</evidence>
<dbReference type="InterPro" id="IPR050301">
    <property type="entry name" value="NTE"/>
</dbReference>
<dbReference type="PANTHER" id="PTHR14226">
    <property type="entry name" value="NEUROPATHY TARGET ESTERASE/SWISS CHEESE D.MELANOGASTER"/>
    <property type="match status" value="1"/>
</dbReference>
<evidence type="ECO:0000313" key="7">
    <source>
        <dbReference type="Proteomes" id="UP000261811"/>
    </source>
</evidence>
<dbReference type="AlphaFoldDB" id="A0A372JEM1"/>
<dbReference type="InterPro" id="IPR002641">
    <property type="entry name" value="PNPLA_dom"/>
</dbReference>
<dbReference type="PANTHER" id="PTHR14226:SF57">
    <property type="entry name" value="BLR7027 PROTEIN"/>
    <property type="match status" value="1"/>
</dbReference>
<dbReference type="GO" id="GO:0016787">
    <property type="term" value="F:hydrolase activity"/>
    <property type="evidence" value="ECO:0007669"/>
    <property type="project" value="UniProtKB-UniRule"/>
</dbReference>
<organism evidence="6 7">
    <name type="scientific">Actinomadura logoneensis</name>
    <dbReference type="NCBI Taxonomy" id="2293572"/>
    <lineage>
        <taxon>Bacteria</taxon>
        <taxon>Bacillati</taxon>
        <taxon>Actinomycetota</taxon>
        <taxon>Actinomycetes</taxon>
        <taxon>Streptosporangiales</taxon>
        <taxon>Thermomonosporaceae</taxon>
        <taxon>Actinomadura</taxon>
    </lineage>
</organism>
<keyword evidence="2 4" id="KW-0442">Lipid degradation</keyword>
<feature type="domain" description="PNPLA" evidence="5">
    <location>
        <begin position="19"/>
        <end position="215"/>
    </location>
</feature>
<keyword evidence="3 4" id="KW-0443">Lipid metabolism</keyword>
<proteinExistence type="predicted"/>
<dbReference type="Proteomes" id="UP000261811">
    <property type="component" value="Unassembled WGS sequence"/>
</dbReference>
<evidence type="ECO:0000259" key="5">
    <source>
        <dbReference type="PROSITE" id="PS51635"/>
    </source>
</evidence>
<gene>
    <name evidence="6" type="ORF">DZF91_27800</name>
</gene>
<dbReference type="GO" id="GO:0016042">
    <property type="term" value="P:lipid catabolic process"/>
    <property type="evidence" value="ECO:0007669"/>
    <property type="project" value="UniProtKB-UniRule"/>
</dbReference>
<name>A0A372JEM1_9ACTN</name>
<evidence type="ECO:0000256" key="4">
    <source>
        <dbReference type="PROSITE-ProRule" id="PRU01161"/>
    </source>
</evidence>
<evidence type="ECO:0000256" key="1">
    <source>
        <dbReference type="ARBA" id="ARBA00022801"/>
    </source>
</evidence>
<keyword evidence="7" id="KW-1185">Reference proteome</keyword>
<protein>
    <submittedName>
        <fullName evidence="6">Patatin-like phospholipase family protein</fullName>
    </submittedName>
</protein>
<dbReference type="EMBL" id="QURH01000806">
    <property type="protein sequence ID" value="RFU38422.1"/>
    <property type="molecule type" value="Genomic_DNA"/>
</dbReference>
<dbReference type="Gene3D" id="3.40.1090.10">
    <property type="entry name" value="Cytosolic phospholipase A2 catalytic domain"/>
    <property type="match status" value="2"/>
</dbReference>
<feature type="active site" description="Proton acceptor" evidence="4">
    <location>
        <position position="201"/>
    </location>
</feature>
<feature type="active site" description="Nucleophile" evidence="4">
    <location>
        <position position="56"/>
    </location>
</feature>
<feature type="short sequence motif" description="GXGXXG" evidence="4">
    <location>
        <begin position="23"/>
        <end position="28"/>
    </location>
</feature>
<sequence length="292" mass="29920">MITASDGLQEESLTERTALVLGGGGVAGIAWEAGVLAGLAEAGMDVLGADLLVGTSAGSSVAAQVAAGLTPAELYARQTDPALQNRELVPRGVSVERVWEEITRILAENSDPEVVRREIGAFALAAETVSEEERYAVIEGRLPVHEWPERPLLVPAVDTATGEPVVWTKDSGVPLVDAVASSCAVPGVWPPVTIGDARYTDGGIRTMVNADLAAGCERVLIVAPMSDPALDEQVAALREAGASVEVIVADEASVAAFGADPLSPDTRVPSAEAGKAQGVAAAAGIAERWSGV</sequence>
<dbReference type="InterPro" id="IPR016035">
    <property type="entry name" value="Acyl_Trfase/lysoPLipase"/>
</dbReference>
<evidence type="ECO:0000256" key="3">
    <source>
        <dbReference type="ARBA" id="ARBA00023098"/>
    </source>
</evidence>